<dbReference type="EMBL" id="JADEWZ010000015">
    <property type="protein sequence ID" value="MBE9116482.1"/>
    <property type="molecule type" value="Genomic_DNA"/>
</dbReference>
<sequence length="351" mass="39841">MNPEEMDRLFPIEQQRHYVSRLMKPTNRVVGLTRCRAEYFVRLWAYLLLKQQFTSGKTPQSPLKELSLPQGFIPCTHREAAAVFYAHKERGSDRAAGLILDKLVALGLINKTFDGNTICLQINTLSKLTRPLETDSTPKVEFATDAFNPRTDAILVASFLARNYNWMNNNTAAVPHRIARLLRKWAQFYGTGMRVLRRCDNLNPVGFYIFYPVAPESEQNFFLPPGKSLHLSSSREEDPIAIALPGNLDCTSIFIRSWTIDRVYMQPAQICQLLKDSQKTLVRMQGDFPNLCDMYALSIHPTTEKLALAVGFQKTSQDVTLGVCWLYEAVDRFLALDIDKALAGAEFAPRE</sequence>
<proteinExistence type="predicted"/>
<protein>
    <submittedName>
        <fullName evidence="1">Uncharacterized protein</fullName>
    </submittedName>
</protein>
<organism evidence="1 2">
    <name type="scientific">Lusitaniella coriacea LEGE 07157</name>
    <dbReference type="NCBI Taxonomy" id="945747"/>
    <lineage>
        <taxon>Bacteria</taxon>
        <taxon>Bacillati</taxon>
        <taxon>Cyanobacteriota</taxon>
        <taxon>Cyanophyceae</taxon>
        <taxon>Spirulinales</taxon>
        <taxon>Lusitaniellaceae</taxon>
        <taxon>Lusitaniella</taxon>
    </lineage>
</organism>
<dbReference type="Proteomes" id="UP000654482">
    <property type="component" value="Unassembled WGS sequence"/>
</dbReference>
<keyword evidence="2" id="KW-1185">Reference proteome</keyword>
<gene>
    <name evidence="1" type="ORF">IQ249_11280</name>
</gene>
<reference evidence="1" key="1">
    <citation type="submission" date="2020-10" db="EMBL/GenBank/DDBJ databases">
        <authorList>
            <person name="Castelo-Branco R."/>
            <person name="Eusebio N."/>
            <person name="Adriana R."/>
            <person name="Vieira A."/>
            <person name="Brugerolle De Fraissinette N."/>
            <person name="Rezende De Castro R."/>
            <person name="Schneider M.P."/>
            <person name="Vasconcelos V."/>
            <person name="Leao P.N."/>
        </authorList>
    </citation>
    <scope>NUCLEOTIDE SEQUENCE</scope>
    <source>
        <strain evidence="1">LEGE 07157</strain>
    </source>
</reference>
<evidence type="ECO:0000313" key="2">
    <source>
        <dbReference type="Proteomes" id="UP000654482"/>
    </source>
</evidence>
<comment type="caution">
    <text evidence="1">The sequence shown here is derived from an EMBL/GenBank/DDBJ whole genome shotgun (WGS) entry which is preliminary data.</text>
</comment>
<accession>A0A8J7DWH6</accession>
<evidence type="ECO:0000313" key="1">
    <source>
        <dbReference type="EMBL" id="MBE9116482.1"/>
    </source>
</evidence>
<dbReference type="AlphaFoldDB" id="A0A8J7DWH6"/>
<name>A0A8J7DWH6_9CYAN</name>